<dbReference type="GO" id="GO:0046872">
    <property type="term" value="F:metal ion binding"/>
    <property type="evidence" value="ECO:0007669"/>
    <property type="project" value="UniProtKB-KW"/>
</dbReference>
<organism evidence="6">
    <name type="scientific">marine metagenome</name>
    <dbReference type="NCBI Taxonomy" id="408172"/>
    <lineage>
        <taxon>unclassified sequences</taxon>
        <taxon>metagenomes</taxon>
        <taxon>ecological metagenomes</taxon>
    </lineage>
</organism>
<dbReference type="Gene3D" id="3.90.1590.10">
    <property type="entry name" value="glutathione-dependent formaldehyde- activating enzyme (gfa)"/>
    <property type="match status" value="1"/>
</dbReference>
<evidence type="ECO:0000313" key="6">
    <source>
        <dbReference type="EMBL" id="SVC09580.1"/>
    </source>
</evidence>
<feature type="domain" description="CENP-V/GFA" evidence="5">
    <location>
        <begin position="6"/>
        <end position="114"/>
    </location>
</feature>
<dbReference type="InterPro" id="IPR006913">
    <property type="entry name" value="CENP-V/GFA"/>
</dbReference>
<reference evidence="6" key="1">
    <citation type="submission" date="2018-05" db="EMBL/GenBank/DDBJ databases">
        <authorList>
            <person name="Lanie J.A."/>
            <person name="Ng W.-L."/>
            <person name="Kazmierczak K.M."/>
            <person name="Andrzejewski T.M."/>
            <person name="Davidsen T.M."/>
            <person name="Wayne K.J."/>
            <person name="Tettelin H."/>
            <person name="Glass J.I."/>
            <person name="Rusch D."/>
            <person name="Podicherti R."/>
            <person name="Tsui H.-C.T."/>
            <person name="Winkler M.E."/>
        </authorList>
    </citation>
    <scope>NUCLEOTIDE SEQUENCE</scope>
</reference>
<evidence type="ECO:0000259" key="5">
    <source>
        <dbReference type="PROSITE" id="PS51891"/>
    </source>
</evidence>
<protein>
    <recommendedName>
        <fullName evidence="5">CENP-V/GFA domain-containing protein</fullName>
    </recommendedName>
</protein>
<proteinExistence type="inferred from homology"/>
<keyword evidence="3" id="KW-0862">Zinc</keyword>
<dbReference type="PROSITE" id="PS51891">
    <property type="entry name" value="CENP_V_GFA"/>
    <property type="match status" value="1"/>
</dbReference>
<keyword evidence="4" id="KW-0456">Lyase</keyword>
<evidence type="ECO:0000256" key="1">
    <source>
        <dbReference type="ARBA" id="ARBA00005495"/>
    </source>
</evidence>
<dbReference type="InterPro" id="IPR011057">
    <property type="entry name" value="Mss4-like_sf"/>
</dbReference>
<dbReference type="GO" id="GO:0016846">
    <property type="term" value="F:carbon-sulfur lyase activity"/>
    <property type="evidence" value="ECO:0007669"/>
    <property type="project" value="InterPro"/>
</dbReference>
<gene>
    <name evidence="6" type="ORF">METZ01_LOCUS262434</name>
</gene>
<name>A0A382JBR2_9ZZZZ</name>
<sequence>MAGNKKTGRCFCGTVELSASGESVTMGYCHCKDCAKWSAAPMNSYSFWRPDQVEITKGKEHIQTFSKTSHSKRKFCKKCGGHLMTEHPDSNFVDIFAPILEDFQFKPTIHVYYESKTVSVKDGLPKFKDLPEEFNGSGEILPE</sequence>
<keyword evidence="2" id="KW-0479">Metal-binding</keyword>
<evidence type="ECO:0000256" key="4">
    <source>
        <dbReference type="ARBA" id="ARBA00023239"/>
    </source>
</evidence>
<dbReference type="PANTHER" id="PTHR33337:SF40">
    <property type="entry name" value="CENP-V_GFA DOMAIN-CONTAINING PROTEIN-RELATED"/>
    <property type="match status" value="1"/>
</dbReference>
<dbReference type="EMBL" id="UINC01073301">
    <property type="protein sequence ID" value="SVC09580.1"/>
    <property type="molecule type" value="Genomic_DNA"/>
</dbReference>
<comment type="similarity">
    <text evidence="1">Belongs to the Gfa family.</text>
</comment>
<accession>A0A382JBR2</accession>
<evidence type="ECO:0000256" key="3">
    <source>
        <dbReference type="ARBA" id="ARBA00022833"/>
    </source>
</evidence>
<evidence type="ECO:0000256" key="2">
    <source>
        <dbReference type="ARBA" id="ARBA00022723"/>
    </source>
</evidence>
<dbReference type="AlphaFoldDB" id="A0A382JBR2"/>
<dbReference type="PANTHER" id="PTHR33337">
    <property type="entry name" value="GFA DOMAIN-CONTAINING PROTEIN"/>
    <property type="match status" value="1"/>
</dbReference>
<dbReference type="Pfam" id="PF04828">
    <property type="entry name" value="GFA"/>
    <property type="match status" value="1"/>
</dbReference>
<dbReference type="SUPFAM" id="SSF51316">
    <property type="entry name" value="Mss4-like"/>
    <property type="match status" value="1"/>
</dbReference>